<evidence type="ECO:0000313" key="1">
    <source>
        <dbReference type="EMBL" id="SBV95992.1"/>
    </source>
</evidence>
<dbReference type="AlphaFoldDB" id="A0A212J978"/>
<proteinExistence type="predicted"/>
<sequence length="85" mass="9357">MVAYMKELDPHTIRPCLACGGTNVHLESMLPPGRRQEVWRVVCSCGQTSQQWSVSQGAAIRAWNRNLASEHDIDKIAAPGVALKN</sequence>
<dbReference type="EMBL" id="FLUP01000001">
    <property type="protein sequence ID" value="SBV95992.1"/>
    <property type="molecule type" value="Genomic_DNA"/>
</dbReference>
<accession>A0A212J978</accession>
<evidence type="ECO:0008006" key="2">
    <source>
        <dbReference type="Google" id="ProtNLM"/>
    </source>
</evidence>
<organism evidence="1">
    <name type="scientific">uncultured Desulfovibrio sp</name>
    <dbReference type="NCBI Taxonomy" id="167968"/>
    <lineage>
        <taxon>Bacteria</taxon>
        <taxon>Pseudomonadati</taxon>
        <taxon>Thermodesulfobacteriota</taxon>
        <taxon>Desulfovibrionia</taxon>
        <taxon>Desulfovibrionales</taxon>
        <taxon>Desulfovibrionaceae</taxon>
        <taxon>Desulfovibrio</taxon>
        <taxon>environmental samples</taxon>
    </lineage>
</organism>
<reference evidence="1" key="1">
    <citation type="submission" date="2016-04" db="EMBL/GenBank/DDBJ databases">
        <authorList>
            <person name="Evans L.H."/>
            <person name="Alamgir A."/>
            <person name="Owens N."/>
            <person name="Weber N.D."/>
            <person name="Virtaneva K."/>
            <person name="Barbian K."/>
            <person name="Babar A."/>
            <person name="Rosenke K."/>
        </authorList>
    </citation>
    <scope>NUCLEOTIDE SEQUENCE</scope>
    <source>
        <strain evidence="1">92-2</strain>
    </source>
</reference>
<gene>
    <name evidence="1" type="ORF">KM92DES2_10733</name>
</gene>
<protein>
    <recommendedName>
        <fullName evidence="2">Restriction alleviation protein, Lar family</fullName>
    </recommendedName>
</protein>
<name>A0A212J978_9BACT</name>